<dbReference type="GO" id="GO:0003924">
    <property type="term" value="F:GTPase activity"/>
    <property type="evidence" value="ECO:0007669"/>
    <property type="project" value="TreeGrafter"/>
</dbReference>
<dbReference type="GO" id="GO:0005525">
    <property type="term" value="F:GTP binding"/>
    <property type="evidence" value="ECO:0007669"/>
    <property type="project" value="UniProtKB-KW"/>
</dbReference>
<dbReference type="PANTHER" id="PTHR45782">
    <property type="entry name" value="MITOCHONDRIAL RIBOSOME-ASSOCIATED GTPASE 1"/>
    <property type="match status" value="1"/>
</dbReference>
<dbReference type="OrthoDB" id="269151at2759"/>
<feature type="domain" description="G" evidence="4">
    <location>
        <begin position="149"/>
        <end position="250"/>
    </location>
</feature>
<evidence type="ECO:0000256" key="3">
    <source>
        <dbReference type="SAM" id="MobiDB-lite"/>
    </source>
</evidence>
<dbReference type="SUPFAM" id="SSF52540">
    <property type="entry name" value="P-loop containing nucleoside triphosphate hydrolases"/>
    <property type="match status" value="1"/>
</dbReference>
<evidence type="ECO:0000313" key="6">
    <source>
        <dbReference type="Proteomes" id="UP000272025"/>
    </source>
</evidence>
<evidence type="ECO:0000256" key="2">
    <source>
        <dbReference type="ARBA" id="ARBA00023134"/>
    </source>
</evidence>
<organism evidence="5 6">
    <name type="scientific">Sodiomyces alkalinus (strain CBS 110278 / VKM F-3762 / F11)</name>
    <name type="common">Alkaliphilic filamentous fungus</name>
    <dbReference type="NCBI Taxonomy" id="1314773"/>
    <lineage>
        <taxon>Eukaryota</taxon>
        <taxon>Fungi</taxon>
        <taxon>Dikarya</taxon>
        <taxon>Ascomycota</taxon>
        <taxon>Pezizomycotina</taxon>
        <taxon>Sordariomycetes</taxon>
        <taxon>Hypocreomycetidae</taxon>
        <taxon>Glomerellales</taxon>
        <taxon>Plectosphaerellaceae</taxon>
        <taxon>Sodiomyces</taxon>
    </lineage>
</organism>
<accession>A0A3N2PJP4</accession>
<keyword evidence="1" id="KW-0547">Nucleotide-binding</keyword>
<dbReference type="InterPro" id="IPR027417">
    <property type="entry name" value="P-loop_NTPase"/>
</dbReference>
<dbReference type="AlphaFoldDB" id="A0A3N2PJP4"/>
<evidence type="ECO:0000313" key="5">
    <source>
        <dbReference type="EMBL" id="ROT34743.1"/>
    </source>
</evidence>
<dbReference type="Pfam" id="PF01926">
    <property type="entry name" value="MMR_HSR1"/>
    <property type="match status" value="1"/>
</dbReference>
<dbReference type="Gene3D" id="3.40.50.300">
    <property type="entry name" value="P-loop containing nucleotide triphosphate hydrolases"/>
    <property type="match status" value="1"/>
</dbReference>
<feature type="region of interest" description="Disordered" evidence="3">
    <location>
        <begin position="170"/>
        <end position="233"/>
    </location>
</feature>
<keyword evidence="5" id="KW-0378">Hydrolase</keyword>
<dbReference type="InterPro" id="IPR006073">
    <property type="entry name" value="GTP-bd"/>
</dbReference>
<keyword evidence="6" id="KW-1185">Reference proteome</keyword>
<evidence type="ECO:0000259" key="4">
    <source>
        <dbReference type="Pfam" id="PF01926"/>
    </source>
</evidence>
<feature type="compositionally biased region" description="Basic and acidic residues" evidence="3">
    <location>
        <begin position="370"/>
        <end position="379"/>
    </location>
</feature>
<dbReference type="Proteomes" id="UP000272025">
    <property type="component" value="Unassembled WGS sequence"/>
</dbReference>
<dbReference type="InterPro" id="IPR023179">
    <property type="entry name" value="GTP-bd_ortho_bundle_sf"/>
</dbReference>
<name>A0A3N2PJP4_SODAK</name>
<feature type="compositionally biased region" description="Basic and acidic residues" evidence="3">
    <location>
        <begin position="221"/>
        <end position="231"/>
    </location>
</feature>
<proteinExistence type="predicted"/>
<dbReference type="GeneID" id="39579472"/>
<feature type="region of interest" description="Disordered" evidence="3">
    <location>
        <begin position="353"/>
        <end position="388"/>
    </location>
</feature>
<dbReference type="GO" id="GO:0005739">
    <property type="term" value="C:mitochondrion"/>
    <property type="evidence" value="ECO:0007669"/>
    <property type="project" value="TreeGrafter"/>
</dbReference>
<gene>
    <name evidence="5" type="ORF">SODALDRAFT_329614</name>
</gene>
<dbReference type="Gene3D" id="1.10.1580.10">
    <property type="match status" value="1"/>
</dbReference>
<evidence type="ECO:0000256" key="1">
    <source>
        <dbReference type="ARBA" id="ARBA00022741"/>
    </source>
</evidence>
<protein>
    <submittedName>
        <fullName evidence="5">P-loop containing nucleoside triphosphate hydrolase protein</fullName>
    </submittedName>
</protein>
<dbReference type="GO" id="GO:0032543">
    <property type="term" value="P:mitochondrial translation"/>
    <property type="evidence" value="ECO:0007669"/>
    <property type="project" value="TreeGrafter"/>
</dbReference>
<dbReference type="RefSeq" id="XP_028462549.1">
    <property type="nucleotide sequence ID" value="XM_028610994.1"/>
</dbReference>
<reference evidence="5 6" key="1">
    <citation type="journal article" date="2018" name="Mol. Ecol.">
        <title>The obligate alkalophilic soda-lake fungus Sodiomyces alkalinus has shifted to a protein diet.</title>
        <authorList>
            <person name="Grum-Grzhimaylo A.A."/>
            <person name="Falkoski D.L."/>
            <person name="van den Heuvel J."/>
            <person name="Valero-Jimenez C.A."/>
            <person name="Min B."/>
            <person name="Choi I.G."/>
            <person name="Lipzen A."/>
            <person name="Daum C.G."/>
            <person name="Aanen D.K."/>
            <person name="Tsang A."/>
            <person name="Henrissat B."/>
            <person name="Bilanenko E.N."/>
            <person name="de Vries R.P."/>
            <person name="van Kan J.A.L."/>
            <person name="Grigoriev I.V."/>
            <person name="Debets A.J.M."/>
        </authorList>
    </citation>
    <scope>NUCLEOTIDE SEQUENCE [LARGE SCALE GENOMIC DNA]</scope>
    <source>
        <strain evidence="5 6">F11</strain>
    </source>
</reference>
<sequence>MTGAAAAHFFPRLTFPLSESIPRSYYLGHHHAGLREISKRLSNVGLVVECRDYRVPLTSWNHHLDRAIAGRHRIVVYTHSDLGTDTPAADRALRRLHASNDFSSPSGVITGHRHPAVFWRKDKPETTRALLSEIRSVARTADSLTGLRALVVGMPNVGKSTLLNRLRSHGMHNARSKTSVARVGAQPGITRKLSTPVRILDGRGPRRRRDPNHPNGPNHPNDPEAGNRDDSLGEGVFVLDTPGVFMPYVERAEDMVKLALVGSVKDEHIPTHILADYLLYRMNLVDPALYARFCDPTNDIADLLAGVARRTGKLKAGGVVDEDAAATWAVQQWRMGNLGKFVLDDVSDETFREREQARESGGAVSLSQARKREKELRKERSQKKQKAG</sequence>
<keyword evidence="2" id="KW-0342">GTP-binding</keyword>
<dbReference type="STRING" id="1314773.A0A3N2PJP4"/>
<dbReference type="PANTHER" id="PTHR45782:SF4">
    <property type="entry name" value="MITOCHONDRIAL RIBOSOME-ASSOCIATED GTPASE 1"/>
    <property type="match status" value="1"/>
</dbReference>
<dbReference type="EMBL" id="ML119066">
    <property type="protein sequence ID" value="ROT34743.1"/>
    <property type="molecule type" value="Genomic_DNA"/>
</dbReference>